<evidence type="ECO:0000256" key="5">
    <source>
        <dbReference type="ARBA" id="ARBA00022679"/>
    </source>
</evidence>
<proteinExistence type="inferred from homology"/>
<keyword evidence="7" id="KW-0862">Zinc</keyword>
<comment type="function">
    <text evidence="10">Involved in 1,2-propanediol (1,2-PD) degradation by catalyzing the conversion of propanoyl-CoA to propanoyl-phosphate.</text>
</comment>
<dbReference type="PIRSF" id="PIRSF010130">
    <property type="entry name" value="PduL"/>
    <property type="match status" value="1"/>
</dbReference>
<comment type="cofactor">
    <cofactor evidence="1">
        <name>Zn(2+)</name>
        <dbReference type="ChEBI" id="CHEBI:29105"/>
    </cofactor>
</comment>
<dbReference type="UniPathway" id="UPA00621"/>
<comment type="catalytic activity">
    <reaction evidence="9 10">
        <text>propanoyl-CoA + phosphate = propanoyl phosphate + CoA</text>
        <dbReference type="Rhea" id="RHEA:28046"/>
        <dbReference type="ChEBI" id="CHEBI:43474"/>
        <dbReference type="ChEBI" id="CHEBI:57287"/>
        <dbReference type="ChEBI" id="CHEBI:57392"/>
        <dbReference type="ChEBI" id="CHEBI:58933"/>
        <dbReference type="EC" id="2.3.1.222"/>
    </reaction>
</comment>
<dbReference type="PANTHER" id="PTHR39453">
    <property type="entry name" value="PHOSPHATE PROPANOYLTRANSFERASE"/>
    <property type="match status" value="1"/>
</dbReference>
<dbReference type="GO" id="GO:0051144">
    <property type="term" value="P:1,2-propanediol catabolic process"/>
    <property type="evidence" value="ECO:0007669"/>
    <property type="project" value="UniProtKB-UniPathway"/>
</dbReference>
<evidence type="ECO:0000256" key="6">
    <source>
        <dbReference type="ARBA" id="ARBA00022723"/>
    </source>
</evidence>
<organism evidence="11 12">
    <name type="scientific">Keratinibaculum paraultunense</name>
    <dbReference type="NCBI Taxonomy" id="1278232"/>
    <lineage>
        <taxon>Bacteria</taxon>
        <taxon>Bacillati</taxon>
        <taxon>Bacillota</taxon>
        <taxon>Tissierellia</taxon>
        <taxon>Tissierellales</taxon>
        <taxon>Tepidimicrobiaceae</taxon>
        <taxon>Keratinibaculum</taxon>
    </lineage>
</organism>
<gene>
    <name evidence="11" type="ORF">EDD65_102177</name>
</gene>
<accession>A0A4R3L046</accession>
<dbReference type="PANTHER" id="PTHR39453:SF1">
    <property type="entry name" value="PHOSPHATE PROPANOYLTRANSFERASE"/>
    <property type="match status" value="1"/>
</dbReference>
<dbReference type="Pfam" id="PF06130">
    <property type="entry name" value="PTAC"/>
    <property type="match status" value="1"/>
</dbReference>
<keyword evidence="5 10" id="KW-0808">Transferase</keyword>
<evidence type="ECO:0000313" key="11">
    <source>
        <dbReference type="EMBL" id="TCS91245.1"/>
    </source>
</evidence>
<dbReference type="EMBL" id="SMAE01000002">
    <property type="protein sequence ID" value="TCS91245.1"/>
    <property type="molecule type" value="Genomic_DNA"/>
</dbReference>
<evidence type="ECO:0000256" key="4">
    <source>
        <dbReference type="ARBA" id="ARBA00020837"/>
    </source>
</evidence>
<name>A0A4R3L046_9FIRM</name>
<reference evidence="11 12" key="1">
    <citation type="submission" date="2019-03" db="EMBL/GenBank/DDBJ databases">
        <title>Genomic Encyclopedia of Type Strains, Phase IV (KMG-IV): sequencing the most valuable type-strain genomes for metagenomic binning, comparative biology and taxonomic classification.</title>
        <authorList>
            <person name="Goeker M."/>
        </authorList>
    </citation>
    <scope>NUCLEOTIDE SEQUENCE [LARGE SCALE GENOMIC DNA]</scope>
    <source>
        <strain evidence="11 12">DSM 26752</strain>
    </source>
</reference>
<evidence type="ECO:0000256" key="3">
    <source>
        <dbReference type="ARBA" id="ARBA00012206"/>
    </source>
</evidence>
<sequence length="194" mass="20920">MTIKLPIGLSNRHIHLSQEDLNILFGENYQLTKAKALSQPGQYACDERVDIVGPKGTLKGVRVLGPVRKKTQVEISISDSFKLGVEPVVRNSGDIEGSPGAKIIGPKGELELKEGVIVAARHVHLHTSDGEKFGIKDGDIVNIKTEGVRAVIFKNVLARVGDTHALEVHVDIEEGNAAGVKNGDLVELIKEEVI</sequence>
<keyword evidence="6" id="KW-0479">Metal-binding</keyword>
<dbReference type="Proteomes" id="UP000294567">
    <property type="component" value="Unassembled WGS sequence"/>
</dbReference>
<dbReference type="InterPro" id="IPR008300">
    <property type="entry name" value="PTAC"/>
</dbReference>
<comment type="similarity">
    <text evidence="2 10">Belongs to the PduL family.</text>
</comment>
<dbReference type="EC" id="2.3.1.222" evidence="3 10"/>
<evidence type="ECO:0000256" key="9">
    <source>
        <dbReference type="ARBA" id="ARBA00047589"/>
    </source>
</evidence>
<protein>
    <recommendedName>
        <fullName evidence="4 10">Phosphate propanoyltransferase</fullName>
        <ecNumber evidence="3 10">2.3.1.222</ecNumber>
    </recommendedName>
</protein>
<evidence type="ECO:0000256" key="1">
    <source>
        <dbReference type="ARBA" id="ARBA00001947"/>
    </source>
</evidence>
<dbReference type="AlphaFoldDB" id="A0A4R3L046"/>
<dbReference type="RefSeq" id="WP_132025944.1">
    <property type="nucleotide sequence ID" value="NZ_CP068564.1"/>
</dbReference>
<dbReference type="GO" id="GO:0046872">
    <property type="term" value="F:metal ion binding"/>
    <property type="evidence" value="ECO:0007669"/>
    <property type="project" value="UniProtKB-KW"/>
</dbReference>
<evidence type="ECO:0000313" key="12">
    <source>
        <dbReference type="Proteomes" id="UP000294567"/>
    </source>
</evidence>
<keyword evidence="8 10" id="KW-0012">Acyltransferase</keyword>
<keyword evidence="12" id="KW-1185">Reference proteome</keyword>
<comment type="pathway">
    <text evidence="10">Polyol metabolism; 1,2-propanediol degradation.</text>
</comment>
<evidence type="ECO:0000256" key="8">
    <source>
        <dbReference type="ARBA" id="ARBA00023315"/>
    </source>
</evidence>
<dbReference type="NCBIfam" id="NF011652">
    <property type="entry name" value="PRK15070.1"/>
    <property type="match status" value="1"/>
</dbReference>
<dbReference type="GO" id="GO:0016747">
    <property type="term" value="F:acyltransferase activity, transferring groups other than amino-acyl groups"/>
    <property type="evidence" value="ECO:0007669"/>
    <property type="project" value="InterPro"/>
</dbReference>
<evidence type="ECO:0000256" key="7">
    <source>
        <dbReference type="ARBA" id="ARBA00022833"/>
    </source>
</evidence>
<evidence type="ECO:0000256" key="2">
    <source>
        <dbReference type="ARBA" id="ARBA00007342"/>
    </source>
</evidence>
<comment type="caution">
    <text evidence="11">The sequence shown here is derived from an EMBL/GenBank/DDBJ whole genome shotgun (WGS) entry which is preliminary data.</text>
</comment>
<dbReference type="OrthoDB" id="9784365at2"/>
<evidence type="ECO:0000256" key="10">
    <source>
        <dbReference type="PIRNR" id="PIRNR010130"/>
    </source>
</evidence>